<proteinExistence type="predicted"/>
<accession>A0ABQ5DQ74</accession>
<organism evidence="2 3">
    <name type="scientific">Tanacetum coccineum</name>
    <dbReference type="NCBI Taxonomy" id="301880"/>
    <lineage>
        <taxon>Eukaryota</taxon>
        <taxon>Viridiplantae</taxon>
        <taxon>Streptophyta</taxon>
        <taxon>Embryophyta</taxon>
        <taxon>Tracheophyta</taxon>
        <taxon>Spermatophyta</taxon>
        <taxon>Magnoliopsida</taxon>
        <taxon>eudicotyledons</taxon>
        <taxon>Gunneridae</taxon>
        <taxon>Pentapetalae</taxon>
        <taxon>asterids</taxon>
        <taxon>campanulids</taxon>
        <taxon>Asterales</taxon>
        <taxon>Asteraceae</taxon>
        <taxon>Asteroideae</taxon>
        <taxon>Anthemideae</taxon>
        <taxon>Anthemidinae</taxon>
        <taxon>Tanacetum</taxon>
    </lineage>
</organism>
<reference evidence="2" key="1">
    <citation type="journal article" date="2022" name="Int. J. Mol. Sci.">
        <title>Draft Genome of Tanacetum Coccineum: Genomic Comparison of Closely Related Tanacetum-Family Plants.</title>
        <authorList>
            <person name="Yamashiro T."/>
            <person name="Shiraishi A."/>
            <person name="Nakayama K."/>
            <person name="Satake H."/>
        </authorList>
    </citation>
    <scope>NUCLEOTIDE SEQUENCE</scope>
</reference>
<feature type="region of interest" description="Disordered" evidence="1">
    <location>
        <begin position="1"/>
        <end position="28"/>
    </location>
</feature>
<keyword evidence="3" id="KW-1185">Reference proteome</keyword>
<gene>
    <name evidence="2" type="ORF">Tco_0940303</name>
</gene>
<protein>
    <submittedName>
        <fullName evidence="2">Uncharacterized protein</fullName>
    </submittedName>
</protein>
<evidence type="ECO:0000256" key="1">
    <source>
        <dbReference type="SAM" id="MobiDB-lite"/>
    </source>
</evidence>
<feature type="compositionally biased region" description="Basic and acidic residues" evidence="1">
    <location>
        <begin position="8"/>
        <end position="19"/>
    </location>
</feature>
<reference evidence="2" key="2">
    <citation type="submission" date="2022-01" db="EMBL/GenBank/DDBJ databases">
        <authorList>
            <person name="Yamashiro T."/>
            <person name="Shiraishi A."/>
            <person name="Satake H."/>
            <person name="Nakayama K."/>
        </authorList>
    </citation>
    <scope>NUCLEOTIDE SEQUENCE</scope>
</reference>
<dbReference type="Proteomes" id="UP001151760">
    <property type="component" value="Unassembled WGS sequence"/>
</dbReference>
<comment type="caution">
    <text evidence="2">The sequence shown here is derived from an EMBL/GenBank/DDBJ whole genome shotgun (WGS) entry which is preliminary data.</text>
</comment>
<name>A0ABQ5DQ74_9ASTR</name>
<evidence type="ECO:0000313" key="2">
    <source>
        <dbReference type="EMBL" id="GJT40438.1"/>
    </source>
</evidence>
<dbReference type="EMBL" id="BQNB010015472">
    <property type="protein sequence ID" value="GJT40438.1"/>
    <property type="molecule type" value="Genomic_DNA"/>
</dbReference>
<evidence type="ECO:0000313" key="3">
    <source>
        <dbReference type="Proteomes" id="UP001151760"/>
    </source>
</evidence>
<sequence>MGNVSFDELYRNDEKRSADESPFDTESEIKFIKKEVPKSTNDNDYGIGSVHQTMHNDDAQITLIVSSRDTKIQEADSDLESMPDDELESIFGFEAGDDDENANSENKAELSKTDKATADHMFDELVYIANSQDAHLNAFADKPSESDPLGHLQTAISLLTAKVNNLESSLSQRVANKIKDSVPRMVVDAFEERIPKLLSDTLKSILLDLLKDSVKKDLLKFDKRIKKLSELKFLNSSSNL</sequence>